<dbReference type="EMBL" id="BAABAL010000002">
    <property type="protein sequence ID" value="GAA3985975.1"/>
    <property type="molecule type" value="Genomic_DNA"/>
</dbReference>
<protein>
    <submittedName>
        <fullName evidence="2">Uncharacterized protein</fullName>
    </submittedName>
</protein>
<gene>
    <name evidence="2" type="ORF">GCM10022247_00490</name>
</gene>
<keyword evidence="3" id="KW-1185">Reference proteome</keyword>
<comment type="caution">
    <text evidence="2">The sequence shown here is derived from an EMBL/GenBank/DDBJ whole genome shotgun (WGS) entry which is preliminary data.</text>
</comment>
<evidence type="ECO:0000313" key="3">
    <source>
        <dbReference type="Proteomes" id="UP001501747"/>
    </source>
</evidence>
<sequence>MSGLFLFTLLWVLIALAPVPNPQVRRTLLLLVVGVSVTAIAYTFFEFTEAGVRQRDDDTDRGLLTTALLVAGPGALVALLRLATANHDRS</sequence>
<dbReference type="Proteomes" id="UP001501747">
    <property type="component" value="Unassembled WGS sequence"/>
</dbReference>
<accession>A0ABP7QPE1</accession>
<dbReference type="RefSeq" id="WP_344870339.1">
    <property type="nucleotide sequence ID" value="NZ_BAABAL010000002.1"/>
</dbReference>
<name>A0ABP7QPE1_9PSEU</name>
<feature type="transmembrane region" description="Helical" evidence="1">
    <location>
        <begin position="66"/>
        <end position="84"/>
    </location>
</feature>
<proteinExistence type="predicted"/>
<evidence type="ECO:0000313" key="2">
    <source>
        <dbReference type="EMBL" id="GAA3985975.1"/>
    </source>
</evidence>
<organism evidence="2 3">
    <name type="scientific">Allokutzneria multivorans</name>
    <dbReference type="NCBI Taxonomy" id="1142134"/>
    <lineage>
        <taxon>Bacteria</taxon>
        <taxon>Bacillati</taxon>
        <taxon>Actinomycetota</taxon>
        <taxon>Actinomycetes</taxon>
        <taxon>Pseudonocardiales</taxon>
        <taxon>Pseudonocardiaceae</taxon>
        <taxon>Allokutzneria</taxon>
    </lineage>
</organism>
<keyword evidence="1" id="KW-0812">Transmembrane</keyword>
<reference evidence="3" key="1">
    <citation type="journal article" date="2019" name="Int. J. Syst. Evol. Microbiol.">
        <title>The Global Catalogue of Microorganisms (GCM) 10K type strain sequencing project: providing services to taxonomists for standard genome sequencing and annotation.</title>
        <authorList>
            <consortium name="The Broad Institute Genomics Platform"/>
            <consortium name="The Broad Institute Genome Sequencing Center for Infectious Disease"/>
            <person name="Wu L."/>
            <person name="Ma J."/>
        </authorList>
    </citation>
    <scope>NUCLEOTIDE SEQUENCE [LARGE SCALE GENOMIC DNA]</scope>
    <source>
        <strain evidence="3">JCM 17342</strain>
    </source>
</reference>
<evidence type="ECO:0000256" key="1">
    <source>
        <dbReference type="SAM" id="Phobius"/>
    </source>
</evidence>
<feature type="transmembrane region" description="Helical" evidence="1">
    <location>
        <begin position="28"/>
        <end position="45"/>
    </location>
</feature>
<keyword evidence="1" id="KW-1133">Transmembrane helix</keyword>
<keyword evidence="1" id="KW-0472">Membrane</keyword>